<gene>
    <name evidence="6" type="ORF">TCE0_033r08021</name>
</gene>
<evidence type="ECO:0000256" key="2">
    <source>
        <dbReference type="ARBA" id="ARBA00022723"/>
    </source>
</evidence>
<dbReference type="InterPro" id="IPR050738">
    <property type="entry name" value="Sulfatase"/>
</dbReference>
<comment type="similarity">
    <text evidence="1">Belongs to the sulfatase family.</text>
</comment>
<dbReference type="InterPro" id="IPR017850">
    <property type="entry name" value="Alkaline_phosphatase_core_sf"/>
</dbReference>
<organism evidence="6 7">
    <name type="scientific">Talaromyces pinophilus</name>
    <name type="common">Penicillium pinophilum</name>
    <dbReference type="NCBI Taxonomy" id="128442"/>
    <lineage>
        <taxon>Eukaryota</taxon>
        <taxon>Fungi</taxon>
        <taxon>Dikarya</taxon>
        <taxon>Ascomycota</taxon>
        <taxon>Pezizomycotina</taxon>
        <taxon>Eurotiomycetes</taxon>
        <taxon>Eurotiomycetidae</taxon>
        <taxon>Eurotiales</taxon>
        <taxon>Trichocomaceae</taxon>
        <taxon>Talaromyces</taxon>
        <taxon>Talaromyces sect. Talaromyces</taxon>
    </lineage>
</organism>
<dbReference type="InterPro" id="IPR024607">
    <property type="entry name" value="Sulfatase_CS"/>
</dbReference>
<proteinExistence type="inferred from homology"/>
<name>A0A6V8H8Y9_TALPI</name>
<feature type="domain" description="Sulfatase N-terminal" evidence="5">
    <location>
        <begin position="5"/>
        <end position="431"/>
    </location>
</feature>
<dbReference type="GO" id="GO:0004065">
    <property type="term" value="F:arylsulfatase activity"/>
    <property type="evidence" value="ECO:0007669"/>
    <property type="project" value="TreeGrafter"/>
</dbReference>
<dbReference type="PANTHER" id="PTHR42693:SF33">
    <property type="entry name" value="ARYLSULFATASE"/>
    <property type="match status" value="1"/>
</dbReference>
<dbReference type="AlphaFoldDB" id="A0A6V8H8Y9"/>
<dbReference type="Gene3D" id="3.40.720.10">
    <property type="entry name" value="Alkaline Phosphatase, subunit A"/>
    <property type="match status" value="1"/>
</dbReference>
<evidence type="ECO:0000313" key="6">
    <source>
        <dbReference type="EMBL" id="GAM37797.1"/>
    </source>
</evidence>
<dbReference type="PANTHER" id="PTHR42693">
    <property type="entry name" value="ARYLSULFATASE FAMILY MEMBER"/>
    <property type="match status" value="1"/>
</dbReference>
<evidence type="ECO:0000259" key="5">
    <source>
        <dbReference type="Pfam" id="PF00884"/>
    </source>
</evidence>
<dbReference type="EMBL" id="DF933829">
    <property type="protein sequence ID" value="GAM37797.1"/>
    <property type="molecule type" value="Genomic_DNA"/>
</dbReference>
<evidence type="ECO:0000256" key="4">
    <source>
        <dbReference type="ARBA" id="ARBA00022837"/>
    </source>
</evidence>
<dbReference type="Pfam" id="PF00884">
    <property type="entry name" value="Sulfatase"/>
    <property type="match status" value="1"/>
</dbReference>
<reference evidence="7" key="1">
    <citation type="journal article" date="2015" name="Genome Announc.">
        <title>Draft genome sequence of Talaromyces cellulolyticus strain Y-94, a source of lignocellulosic biomass-degrading enzymes.</title>
        <authorList>
            <person name="Fujii T."/>
            <person name="Koike H."/>
            <person name="Sawayama S."/>
            <person name="Yano S."/>
            <person name="Inoue H."/>
        </authorList>
    </citation>
    <scope>NUCLEOTIDE SEQUENCE [LARGE SCALE GENOMIC DNA]</scope>
    <source>
        <strain evidence="7">Y-94</strain>
    </source>
</reference>
<keyword evidence="7" id="KW-1185">Reference proteome</keyword>
<dbReference type="CDD" id="cd16025">
    <property type="entry name" value="PAS_like"/>
    <property type="match status" value="1"/>
</dbReference>
<keyword evidence="4" id="KW-0106">Calcium</keyword>
<evidence type="ECO:0000256" key="1">
    <source>
        <dbReference type="ARBA" id="ARBA00008779"/>
    </source>
</evidence>
<keyword evidence="3" id="KW-0378">Hydrolase</keyword>
<evidence type="ECO:0000256" key="3">
    <source>
        <dbReference type="ARBA" id="ARBA00022801"/>
    </source>
</evidence>
<dbReference type="PROSITE" id="PS00149">
    <property type="entry name" value="SULFATASE_2"/>
    <property type="match status" value="1"/>
</dbReference>
<sequence length="568" mass="63575">MSNRPNILFIVADDLGYSDLGAFGGEIRTPNLDKLAYHGFRMTNFHTASACSPTRAMLFSGTDNHVTGLGQLDEWVQRNEAAYRGQPGYEGYLNEKIAALPEILSDEGYHTMLSGKWHLGLKPGQTPHARGFQKSFSLLTGAGMHFKYFPHLADGTPAIRFMPPIYVEDDKFLDPETLPDDFYSSDMFTSRLLEFLDDAKENIPDKPWFASLTFTAPHWPIQAPREVIDRYRGMYDGGPEELRQSRLARMRDMSLIAEGVEAHPVIAPLEAEWEAKSEEERKCSSRTMEVYAAMVEKLDENVGRVVQYLEKTGQMENTFIFFCSDNGADGMLLEALPLFSVHVQPIIDRFYDNSLDNIGNKTSFKWYGPRWGQAATAPSRMYKSHISEGGIKCPAIVHYPKVLQQPSPECCSDAMVTVKDLMPTVLELAGISHPGTSFRGRPVFPCTGASGVSHLQGKTNRVHSEDTPLGFELFAQRALILGDFKIVFVPKPVGPGHWQLYNLKNDPGEVHDLSLTADGGNKEKLQNMVRLWADYVSEFGVVDSTSLGDWEEYSEKVGFKDNTENSNL</sequence>
<dbReference type="Proteomes" id="UP000053095">
    <property type="component" value="Unassembled WGS sequence"/>
</dbReference>
<protein>
    <submittedName>
        <fullName evidence="6">Arylsulfatase</fullName>
    </submittedName>
</protein>
<evidence type="ECO:0000313" key="7">
    <source>
        <dbReference type="Proteomes" id="UP000053095"/>
    </source>
</evidence>
<dbReference type="Gene3D" id="3.30.1120.10">
    <property type="match status" value="1"/>
</dbReference>
<dbReference type="SUPFAM" id="SSF53649">
    <property type="entry name" value="Alkaline phosphatase-like"/>
    <property type="match status" value="1"/>
</dbReference>
<comment type="caution">
    <text evidence="6">The sequence shown here is derived from an EMBL/GenBank/DDBJ whole genome shotgun (WGS) entry which is preliminary data.</text>
</comment>
<dbReference type="GO" id="GO:0046872">
    <property type="term" value="F:metal ion binding"/>
    <property type="evidence" value="ECO:0007669"/>
    <property type="project" value="UniProtKB-KW"/>
</dbReference>
<accession>A0A6V8H8Y9</accession>
<keyword evidence="2" id="KW-0479">Metal-binding</keyword>
<dbReference type="InterPro" id="IPR000917">
    <property type="entry name" value="Sulfatase_N"/>
</dbReference>